<dbReference type="EMBL" id="DF196784">
    <property type="protein sequence ID" value="GAC75800.1"/>
    <property type="molecule type" value="Genomic_DNA"/>
</dbReference>
<organism evidence="4 5">
    <name type="scientific">Pseudozyma antarctica (strain T-34)</name>
    <name type="common">Yeast</name>
    <name type="synonym">Candida antarctica</name>
    <dbReference type="NCBI Taxonomy" id="1151754"/>
    <lineage>
        <taxon>Eukaryota</taxon>
        <taxon>Fungi</taxon>
        <taxon>Dikarya</taxon>
        <taxon>Basidiomycota</taxon>
        <taxon>Ustilaginomycotina</taxon>
        <taxon>Ustilaginomycetes</taxon>
        <taxon>Ustilaginales</taxon>
        <taxon>Ustilaginaceae</taxon>
        <taxon>Moesziomyces</taxon>
    </lineage>
</organism>
<dbReference type="InterPro" id="IPR001353">
    <property type="entry name" value="Proteasome_sua/b"/>
</dbReference>
<dbReference type="Pfam" id="PF00227">
    <property type="entry name" value="Proteasome"/>
    <property type="match status" value="1"/>
</dbReference>
<reference evidence="5" key="1">
    <citation type="journal article" date="2013" name="Genome Announc.">
        <title>Genome sequence of the basidiomycetous yeast Pseudozyma antarctica T-34, a producer of the glycolipid biosurfactants mannosylerythritol lipids.</title>
        <authorList>
            <person name="Morita T."/>
            <person name="Koike H."/>
            <person name="Koyama Y."/>
            <person name="Hagiwara H."/>
            <person name="Ito E."/>
            <person name="Fukuoka T."/>
            <person name="Imura T."/>
            <person name="Machida M."/>
            <person name="Kitamoto D."/>
        </authorList>
    </citation>
    <scope>NUCLEOTIDE SEQUENCE [LARGE SCALE GENOMIC DNA]</scope>
    <source>
        <strain evidence="5">T-34</strain>
    </source>
</reference>
<evidence type="ECO:0000256" key="2">
    <source>
        <dbReference type="ARBA" id="ARBA00022490"/>
    </source>
</evidence>
<dbReference type="InterPro" id="IPR016050">
    <property type="entry name" value="Proteasome_bsu_CS"/>
</dbReference>
<protein>
    <submittedName>
        <fullName evidence="4">20S proteasome, regulatory subunit beta type PSMB2/PRE1</fullName>
    </submittedName>
</protein>
<dbReference type="AlphaFoldDB" id="M9M5H4"/>
<name>M9M5H4_PSEA3</name>
<dbReference type="SUPFAM" id="SSF56235">
    <property type="entry name" value="N-terminal nucleophile aminohydrolases (Ntn hydrolases)"/>
    <property type="match status" value="1"/>
</dbReference>
<dbReference type="GO" id="GO:0005634">
    <property type="term" value="C:nucleus"/>
    <property type="evidence" value="ECO:0007669"/>
    <property type="project" value="UniProtKB-SubCell"/>
</dbReference>
<dbReference type="STRING" id="1151754.M9M5H4"/>
<dbReference type="Gene3D" id="3.60.20.10">
    <property type="entry name" value="Glutamine Phosphoribosylpyrophosphate, subunit 1, domain 1"/>
    <property type="match status" value="1"/>
</dbReference>
<dbReference type="OrthoDB" id="268428at2759"/>
<dbReference type="GO" id="GO:0051603">
    <property type="term" value="P:proteolysis involved in protein catabolic process"/>
    <property type="evidence" value="ECO:0007669"/>
    <property type="project" value="InterPro"/>
</dbReference>
<dbReference type="PROSITE" id="PS00854">
    <property type="entry name" value="PROTEASOME_BETA_1"/>
    <property type="match status" value="1"/>
</dbReference>
<dbReference type="Proteomes" id="UP000011976">
    <property type="component" value="Unassembled WGS sequence"/>
</dbReference>
<sequence>MECSFGITGKGYTIIASDSNAARSIVKMKSDVDKQKVLSDHLVMTFSGEPGDTLQFSEYIERNTRLYSIR</sequence>
<accession>M9M5H4</accession>
<comment type="subcellular location">
    <subcellularLocation>
        <location evidence="1">Nucleus</location>
    </subcellularLocation>
</comment>
<evidence type="ECO:0000256" key="1">
    <source>
        <dbReference type="ARBA" id="ARBA00004123"/>
    </source>
</evidence>
<dbReference type="GO" id="GO:0005839">
    <property type="term" value="C:proteasome core complex"/>
    <property type="evidence" value="ECO:0007669"/>
    <property type="project" value="InterPro"/>
</dbReference>
<keyword evidence="2" id="KW-0963">Cytoplasm</keyword>
<evidence type="ECO:0000313" key="4">
    <source>
        <dbReference type="EMBL" id="GAC75800.1"/>
    </source>
</evidence>
<evidence type="ECO:0000313" key="5">
    <source>
        <dbReference type="Proteomes" id="UP000011976"/>
    </source>
</evidence>
<evidence type="ECO:0000256" key="3">
    <source>
        <dbReference type="ARBA" id="ARBA00022942"/>
    </source>
</evidence>
<dbReference type="InterPro" id="IPR029055">
    <property type="entry name" value="Ntn_hydrolases_N"/>
</dbReference>
<gene>
    <name evidence="4" type="ORF">PANT_18d00072</name>
</gene>
<proteinExistence type="predicted"/>
<keyword evidence="3 4" id="KW-0647">Proteasome</keyword>